<sequence>MAENYHYQYKTQACSPADRRRATERSSGGRTPPGVARRPRAPGGRRPVRLLRGRLGFASFAAVLRSAVLAHGGVERADHGEVVQRGRLLFGLRALLYDYFTPFAREDGLHWEDGVPLGGPRALQSGLMRRRPSFSFVTEIPPSFLFFTSLGFLGQTAMCLVLLRRMVNSLLQCGHTNTSCCAATCAGDILLDEDLFLCGITLWTSFFFLLLRTLNFTWTGDSWLGLERFDWLGLLEAFSPFVVFVVDRTPF</sequence>
<organism evidence="3 4">
    <name type="scientific">Liparis tanakae</name>
    <name type="common">Tanaka's snailfish</name>
    <dbReference type="NCBI Taxonomy" id="230148"/>
    <lineage>
        <taxon>Eukaryota</taxon>
        <taxon>Metazoa</taxon>
        <taxon>Chordata</taxon>
        <taxon>Craniata</taxon>
        <taxon>Vertebrata</taxon>
        <taxon>Euteleostomi</taxon>
        <taxon>Actinopterygii</taxon>
        <taxon>Neopterygii</taxon>
        <taxon>Teleostei</taxon>
        <taxon>Neoteleostei</taxon>
        <taxon>Acanthomorphata</taxon>
        <taxon>Eupercaria</taxon>
        <taxon>Perciformes</taxon>
        <taxon>Cottioidei</taxon>
        <taxon>Cottales</taxon>
        <taxon>Liparidae</taxon>
        <taxon>Liparis</taxon>
    </lineage>
</organism>
<keyword evidence="4" id="KW-1185">Reference proteome</keyword>
<keyword evidence="2" id="KW-0472">Membrane</keyword>
<gene>
    <name evidence="3" type="ORF">EYF80_002111</name>
</gene>
<evidence type="ECO:0000256" key="1">
    <source>
        <dbReference type="SAM" id="MobiDB-lite"/>
    </source>
</evidence>
<evidence type="ECO:0000256" key="2">
    <source>
        <dbReference type="SAM" id="Phobius"/>
    </source>
</evidence>
<keyword evidence="2" id="KW-0812">Transmembrane</keyword>
<name>A0A4Z2JD58_9TELE</name>
<keyword evidence="2" id="KW-1133">Transmembrane helix</keyword>
<reference evidence="3 4" key="1">
    <citation type="submission" date="2019-03" db="EMBL/GenBank/DDBJ databases">
        <title>First draft genome of Liparis tanakae, snailfish: a comprehensive survey of snailfish specific genes.</title>
        <authorList>
            <person name="Kim W."/>
            <person name="Song I."/>
            <person name="Jeong J.-H."/>
            <person name="Kim D."/>
            <person name="Kim S."/>
            <person name="Ryu S."/>
            <person name="Song J.Y."/>
            <person name="Lee S.K."/>
        </authorList>
    </citation>
    <scope>NUCLEOTIDE SEQUENCE [LARGE SCALE GENOMIC DNA]</scope>
    <source>
        <tissue evidence="3">Muscle</tissue>
    </source>
</reference>
<feature type="transmembrane region" description="Helical" evidence="2">
    <location>
        <begin position="229"/>
        <end position="246"/>
    </location>
</feature>
<dbReference type="Proteomes" id="UP000314294">
    <property type="component" value="Unassembled WGS sequence"/>
</dbReference>
<protein>
    <submittedName>
        <fullName evidence="3">Uncharacterized protein</fullName>
    </submittedName>
</protein>
<evidence type="ECO:0000313" key="3">
    <source>
        <dbReference type="EMBL" id="TNN87764.1"/>
    </source>
</evidence>
<accession>A0A4Z2JD58</accession>
<feature type="region of interest" description="Disordered" evidence="1">
    <location>
        <begin position="1"/>
        <end position="47"/>
    </location>
</feature>
<comment type="caution">
    <text evidence="3">The sequence shown here is derived from an EMBL/GenBank/DDBJ whole genome shotgun (WGS) entry which is preliminary data.</text>
</comment>
<feature type="transmembrane region" description="Helical" evidence="2">
    <location>
        <begin position="195"/>
        <end position="214"/>
    </location>
</feature>
<dbReference type="EMBL" id="SRLO01000009">
    <property type="protein sequence ID" value="TNN87764.1"/>
    <property type="molecule type" value="Genomic_DNA"/>
</dbReference>
<feature type="transmembrane region" description="Helical" evidence="2">
    <location>
        <begin position="144"/>
        <end position="163"/>
    </location>
</feature>
<dbReference type="AlphaFoldDB" id="A0A4Z2JD58"/>
<proteinExistence type="predicted"/>
<feature type="compositionally biased region" description="Low complexity" evidence="1">
    <location>
        <begin position="28"/>
        <end position="45"/>
    </location>
</feature>
<evidence type="ECO:0000313" key="4">
    <source>
        <dbReference type="Proteomes" id="UP000314294"/>
    </source>
</evidence>